<dbReference type="PANTHER" id="PTHR30466">
    <property type="entry name" value="FLAVIN REDUCTASE"/>
    <property type="match status" value="1"/>
</dbReference>
<dbReference type="SMART" id="SM00903">
    <property type="entry name" value="Flavin_Reduct"/>
    <property type="match status" value="1"/>
</dbReference>
<dbReference type="EMBL" id="CP017704">
    <property type="protein sequence ID" value="ASS92652.1"/>
    <property type="molecule type" value="Genomic_DNA"/>
</dbReference>
<organism evidence="3 4">
    <name type="scientific">Peribacillus simplex NBRC 15720 = DSM 1321</name>
    <dbReference type="NCBI Taxonomy" id="1349754"/>
    <lineage>
        <taxon>Bacteria</taxon>
        <taxon>Bacillati</taxon>
        <taxon>Bacillota</taxon>
        <taxon>Bacilli</taxon>
        <taxon>Bacillales</taxon>
        <taxon>Bacillaceae</taxon>
        <taxon>Peribacillus</taxon>
    </lineage>
</organism>
<dbReference type="GeneID" id="56471273"/>
<evidence type="ECO:0000313" key="4">
    <source>
        <dbReference type="Proteomes" id="UP000214618"/>
    </source>
</evidence>
<dbReference type="RefSeq" id="WP_063233524.1">
    <property type="nucleotide sequence ID" value="NZ_BCVO01000009.1"/>
</dbReference>
<sequence length="155" mass="17366">MNGRELRNCFGKFPTGVTIVSWFDGKVQKGITVNSFTSVSLDPPLALVSIHKEAKACTSMKDKSFTINILSDEQESIAWKFAGSKQETLEIDWDNKGISPKINGSVAWMECKPWKEYDAGDHVLFIGEIQELHFEDLEALTFYQGKMGSAKQLVN</sequence>
<accession>A0A223EBM7</accession>
<dbReference type="InterPro" id="IPR002563">
    <property type="entry name" value="Flavin_Rdtase-like_dom"/>
</dbReference>
<dbReference type="Gene3D" id="2.30.110.10">
    <property type="entry name" value="Electron Transport, Fmn-binding Protein, Chain A"/>
    <property type="match status" value="1"/>
</dbReference>
<evidence type="ECO:0000259" key="2">
    <source>
        <dbReference type="SMART" id="SM00903"/>
    </source>
</evidence>
<feature type="domain" description="Flavin reductase like" evidence="2">
    <location>
        <begin position="10"/>
        <end position="149"/>
    </location>
</feature>
<keyword evidence="1" id="KW-0560">Oxidoreductase</keyword>
<dbReference type="OrthoDB" id="9792858at2"/>
<dbReference type="GO" id="GO:0010181">
    <property type="term" value="F:FMN binding"/>
    <property type="evidence" value="ECO:0007669"/>
    <property type="project" value="InterPro"/>
</dbReference>
<reference evidence="3 4" key="1">
    <citation type="submission" date="2016-10" db="EMBL/GenBank/DDBJ databases">
        <title>The whole genome sequencing and assembly of Bacillus simplex DSM 1321 strain.</title>
        <authorList>
            <person name="Park M.-K."/>
            <person name="Lee Y.-J."/>
            <person name="Yi H."/>
            <person name="Bahn Y.-S."/>
            <person name="Kim J.F."/>
            <person name="Lee D.-W."/>
        </authorList>
    </citation>
    <scope>NUCLEOTIDE SEQUENCE [LARGE SCALE GENOMIC DNA]</scope>
    <source>
        <strain evidence="3 4">DSM 1321</strain>
    </source>
</reference>
<dbReference type="InterPro" id="IPR012349">
    <property type="entry name" value="Split_barrel_FMN-bd"/>
</dbReference>
<dbReference type="GO" id="GO:0042602">
    <property type="term" value="F:riboflavin reductase (NADPH) activity"/>
    <property type="evidence" value="ECO:0007669"/>
    <property type="project" value="TreeGrafter"/>
</dbReference>
<dbReference type="SUPFAM" id="SSF50475">
    <property type="entry name" value="FMN-binding split barrel"/>
    <property type="match status" value="1"/>
</dbReference>
<proteinExistence type="predicted"/>
<evidence type="ECO:0000313" key="3">
    <source>
        <dbReference type="EMBL" id="ASS92652.1"/>
    </source>
</evidence>
<name>A0A223EBM7_9BACI</name>
<dbReference type="AlphaFoldDB" id="A0A223EBM7"/>
<gene>
    <name evidence="3" type="ORF">BS1321_00860</name>
</gene>
<evidence type="ECO:0000256" key="1">
    <source>
        <dbReference type="ARBA" id="ARBA00023002"/>
    </source>
</evidence>
<protein>
    <submittedName>
        <fullName evidence="3">Oxidoreductase</fullName>
    </submittedName>
</protein>
<dbReference type="InterPro" id="IPR050268">
    <property type="entry name" value="NADH-dep_flavin_reductase"/>
</dbReference>
<dbReference type="PANTHER" id="PTHR30466:SF1">
    <property type="entry name" value="FMN REDUCTASE (NADH) RUTF"/>
    <property type="match status" value="1"/>
</dbReference>
<dbReference type="Pfam" id="PF01613">
    <property type="entry name" value="Flavin_Reduct"/>
    <property type="match status" value="1"/>
</dbReference>
<dbReference type="Proteomes" id="UP000214618">
    <property type="component" value="Chromosome"/>
</dbReference>